<proteinExistence type="predicted"/>
<comment type="caution">
    <text evidence="2">The sequence shown here is derived from an EMBL/GenBank/DDBJ whole genome shotgun (WGS) entry which is preliminary data.</text>
</comment>
<dbReference type="Proteomes" id="UP000230214">
    <property type="component" value="Unassembled WGS sequence"/>
</dbReference>
<dbReference type="EMBL" id="PCXU01000035">
    <property type="protein sequence ID" value="PIR43170.1"/>
    <property type="molecule type" value="Genomic_DNA"/>
</dbReference>
<keyword evidence="1" id="KW-0812">Transmembrane</keyword>
<dbReference type="AlphaFoldDB" id="A0A2H0R9M1"/>
<feature type="transmembrane region" description="Helical" evidence="1">
    <location>
        <begin position="50"/>
        <end position="71"/>
    </location>
</feature>
<reference evidence="2 3" key="1">
    <citation type="submission" date="2017-09" db="EMBL/GenBank/DDBJ databases">
        <title>Depth-based differentiation of microbial function through sediment-hosted aquifers and enrichment of novel symbionts in the deep terrestrial subsurface.</title>
        <authorList>
            <person name="Probst A.J."/>
            <person name="Ladd B."/>
            <person name="Jarett J.K."/>
            <person name="Geller-Mcgrath D.E."/>
            <person name="Sieber C.M."/>
            <person name="Emerson J.B."/>
            <person name="Anantharaman K."/>
            <person name="Thomas B.C."/>
            <person name="Malmstrom R."/>
            <person name="Stieglmeier M."/>
            <person name="Klingl A."/>
            <person name="Woyke T."/>
            <person name="Ryan C.M."/>
            <person name="Banfield J.F."/>
        </authorList>
    </citation>
    <scope>NUCLEOTIDE SEQUENCE [LARGE SCALE GENOMIC DNA]</scope>
    <source>
        <strain evidence="2">CG10_big_fil_rev_8_21_14_0_10_32_10</strain>
    </source>
</reference>
<keyword evidence="1" id="KW-1133">Transmembrane helix</keyword>
<evidence type="ECO:0000313" key="3">
    <source>
        <dbReference type="Proteomes" id="UP000230214"/>
    </source>
</evidence>
<organism evidence="2 3">
    <name type="scientific">candidate division WWE3 bacterium CG10_big_fil_rev_8_21_14_0_10_32_10</name>
    <dbReference type="NCBI Taxonomy" id="1975090"/>
    <lineage>
        <taxon>Bacteria</taxon>
        <taxon>Katanobacteria</taxon>
    </lineage>
</organism>
<name>A0A2H0R9M1_UNCKA</name>
<keyword evidence="1" id="KW-0472">Membrane</keyword>
<accession>A0A2H0R9M1</accession>
<evidence type="ECO:0000256" key="1">
    <source>
        <dbReference type="SAM" id="Phobius"/>
    </source>
</evidence>
<protein>
    <submittedName>
        <fullName evidence="2">Uncharacterized protein</fullName>
    </submittedName>
</protein>
<evidence type="ECO:0000313" key="2">
    <source>
        <dbReference type="EMBL" id="PIR43170.1"/>
    </source>
</evidence>
<sequence length="72" mass="8393">MNKKERRIKEALKANIIKTEEKEIVKKPSKKNKLKEVEQTFKENFLIKDLLLTSITLFSCITSIVILYLVLG</sequence>
<gene>
    <name evidence="2" type="ORF">COV24_03955</name>
</gene>